<dbReference type="RefSeq" id="WP_067632963.1">
    <property type="nucleotide sequence ID" value="NZ_JAAXPI010000008.1"/>
</dbReference>
<dbReference type="AlphaFoldDB" id="A0A846YZ23"/>
<dbReference type="PANTHER" id="PTHR46943">
    <property type="entry name" value="PENTRAXIN-RELATED PROTEIN PTX3"/>
    <property type="match status" value="1"/>
</dbReference>
<protein>
    <submittedName>
        <fullName evidence="4">LamG domain-containing protein</fullName>
    </submittedName>
</protein>
<gene>
    <name evidence="4" type="ORF">HGB48_08755</name>
</gene>
<comment type="caution">
    <text evidence="4">The sequence shown here is derived from an EMBL/GenBank/DDBJ whole genome shotgun (WGS) entry which is preliminary data.</text>
</comment>
<dbReference type="Proteomes" id="UP000579250">
    <property type="component" value="Unassembled WGS sequence"/>
</dbReference>
<reference evidence="4 5" key="1">
    <citation type="submission" date="2020-04" db="EMBL/GenBank/DDBJ databases">
        <title>MicrobeNet Type strains.</title>
        <authorList>
            <person name="Nicholson A.C."/>
        </authorList>
    </citation>
    <scope>NUCLEOTIDE SEQUENCE [LARGE SCALE GENOMIC DNA]</scope>
    <source>
        <strain evidence="4 5">ATCC BAA-277</strain>
    </source>
</reference>
<evidence type="ECO:0000313" key="4">
    <source>
        <dbReference type="EMBL" id="NKZ03834.1"/>
    </source>
</evidence>
<keyword evidence="1" id="KW-0732">Signal</keyword>
<dbReference type="SMART" id="SM00560">
    <property type="entry name" value="LamGL"/>
    <property type="match status" value="2"/>
</dbReference>
<dbReference type="Pfam" id="PF13385">
    <property type="entry name" value="Laminin_G_3"/>
    <property type="match status" value="2"/>
</dbReference>
<proteinExistence type="predicted"/>
<feature type="domain" description="LamG-like jellyroll fold" evidence="3">
    <location>
        <begin position="336"/>
        <end position="489"/>
    </location>
</feature>
<dbReference type="EMBL" id="JAAXPI010000008">
    <property type="protein sequence ID" value="NKZ03834.1"/>
    <property type="molecule type" value="Genomic_DNA"/>
</dbReference>
<organism evidence="4 5">
    <name type="scientific">Actinomadura latina</name>
    <dbReference type="NCBI Taxonomy" id="163603"/>
    <lineage>
        <taxon>Bacteria</taxon>
        <taxon>Bacillati</taxon>
        <taxon>Actinomycetota</taxon>
        <taxon>Actinomycetes</taxon>
        <taxon>Streptosporangiales</taxon>
        <taxon>Thermomonosporaceae</taxon>
        <taxon>Actinomadura</taxon>
    </lineage>
</organism>
<feature type="domain" description="LamG-like jellyroll fold" evidence="3">
    <location>
        <begin position="119"/>
        <end position="259"/>
    </location>
</feature>
<accession>A0A846YZ23</accession>
<dbReference type="Gene3D" id="2.60.120.200">
    <property type="match status" value="2"/>
</dbReference>
<evidence type="ECO:0000313" key="5">
    <source>
        <dbReference type="Proteomes" id="UP000579250"/>
    </source>
</evidence>
<dbReference type="PANTHER" id="PTHR46943:SF1">
    <property type="entry name" value="PENTRAXIN-RELATED PROTEIN PTX3"/>
    <property type="match status" value="1"/>
</dbReference>
<dbReference type="SUPFAM" id="SSF49899">
    <property type="entry name" value="Concanavalin A-like lectins/glucanases"/>
    <property type="match status" value="2"/>
</dbReference>
<dbReference type="GO" id="GO:0006955">
    <property type="term" value="P:immune response"/>
    <property type="evidence" value="ECO:0007669"/>
    <property type="project" value="InterPro"/>
</dbReference>
<name>A0A846YZ23_9ACTN</name>
<keyword evidence="5" id="KW-1185">Reference proteome</keyword>
<evidence type="ECO:0000259" key="3">
    <source>
        <dbReference type="SMART" id="SM00560"/>
    </source>
</evidence>
<keyword evidence="2" id="KW-1015">Disulfide bond</keyword>
<dbReference type="InterPro" id="IPR006558">
    <property type="entry name" value="LamG-like"/>
</dbReference>
<evidence type="ECO:0000256" key="1">
    <source>
        <dbReference type="ARBA" id="ARBA00022729"/>
    </source>
</evidence>
<evidence type="ECO:0000256" key="2">
    <source>
        <dbReference type="ARBA" id="ARBA00023157"/>
    </source>
</evidence>
<sequence>MTTVQTTAGAAQQVQIAPTRVGPNILTVQGLAPSSQVGPVVSYEFRANAGSAALATFKLDEPAGATSLQAVTREGEPAVSATVHGGVTTGGIGHVDRALQLDGSTGYASTDEPLIDTSKSFAVSAWVRLNGDDRTRTVLSQDGQSKSGFYLKYEPATHKWVLSMVAPDSSDMTAYQAYSLRQARFNTWTHLAGVYDQTSKRLQIYVNGVPGTPSPVVPAAWNATGGFQIGRSLWLGQPTDHWPGMVDDVRVYDRILGPKEVEDMVTEHPVLNARWMLNDNGQADPFPAEAPDLVFHNGAALDPDAGLGWGTSLAGLMLGADQAFAETLTPPVWTDESFTIAGWVRNMGRPQQTATVFSQPGAHSNAFALQYVPGDDPEEQGGWQVAMRNSDDAAATPLVASHSNFQLGDWVHVAVVYDMLRQRMSLYVNGQLDETSDGVSQEDNVLPFKAENNGGLQVGRNKFGAADGTAFWPDAIDDVWAYQGALTPQQVASLAVDVEFPARTGP</sequence>
<dbReference type="InterPro" id="IPR013320">
    <property type="entry name" value="ConA-like_dom_sf"/>
</dbReference>
<dbReference type="InterPro" id="IPR042837">
    <property type="entry name" value="PTX3"/>
</dbReference>